<proteinExistence type="predicted"/>
<reference evidence="1" key="1">
    <citation type="submission" date="2020-08" db="EMBL/GenBank/DDBJ databases">
        <title>Paracoccus amoyensis sp. nov., isolated from the surface seawater at coast of Xiamen, Fujian.</title>
        <authorList>
            <person name="Lyu L."/>
        </authorList>
    </citation>
    <scope>NUCLEOTIDE SEQUENCE</scope>
    <source>
        <strain evidence="1">11-3</strain>
    </source>
</reference>
<keyword evidence="2" id="KW-1185">Reference proteome</keyword>
<dbReference type="Proteomes" id="UP000608594">
    <property type="component" value="Unassembled WGS sequence"/>
</dbReference>
<evidence type="ECO:0000313" key="1">
    <source>
        <dbReference type="EMBL" id="MBC9246586.1"/>
    </source>
</evidence>
<comment type="caution">
    <text evidence="1">The sequence shown here is derived from an EMBL/GenBank/DDBJ whole genome shotgun (WGS) entry which is preliminary data.</text>
</comment>
<sequence length="69" mass="7591">MNNSGFADGVRWGFTAPFRAIGGFLIRLAESSPRAKAVRRLNATSDAELAARGLTREGELRRIFGALYY</sequence>
<name>A0A926GDN7_9RHOB</name>
<protein>
    <submittedName>
        <fullName evidence="1">DUF1127 domain-containing protein</fullName>
    </submittedName>
</protein>
<dbReference type="AlphaFoldDB" id="A0A926GDN7"/>
<organism evidence="1 2">
    <name type="scientific">Paracoccus amoyensis</name>
    <dbReference type="NCBI Taxonomy" id="2760093"/>
    <lineage>
        <taxon>Bacteria</taxon>
        <taxon>Pseudomonadati</taxon>
        <taxon>Pseudomonadota</taxon>
        <taxon>Alphaproteobacteria</taxon>
        <taxon>Rhodobacterales</taxon>
        <taxon>Paracoccaceae</taxon>
        <taxon>Paracoccus</taxon>
    </lineage>
</organism>
<gene>
    <name evidence="1" type="ORF">H4P12_07645</name>
</gene>
<dbReference type="EMBL" id="JACOQL010000002">
    <property type="protein sequence ID" value="MBC9246586.1"/>
    <property type="molecule type" value="Genomic_DNA"/>
</dbReference>
<accession>A0A926GDN7</accession>
<evidence type="ECO:0000313" key="2">
    <source>
        <dbReference type="Proteomes" id="UP000608594"/>
    </source>
</evidence>